<keyword evidence="3" id="KW-1185">Reference proteome</keyword>
<dbReference type="Proteomes" id="UP000241587">
    <property type="component" value="Unassembled WGS sequence"/>
</dbReference>
<evidence type="ECO:0000313" key="3">
    <source>
        <dbReference type="Proteomes" id="UP000241587"/>
    </source>
</evidence>
<name>A0A2T4GK28_FUSCU</name>
<proteinExistence type="predicted"/>
<gene>
    <name evidence="1" type="ORF">FCULG_00001322</name>
    <name evidence="2" type="ORF">HYE67_004129</name>
</gene>
<evidence type="ECO:0000313" key="1">
    <source>
        <dbReference type="EMBL" id="PTD03891.1"/>
    </source>
</evidence>
<organism evidence="1 3">
    <name type="scientific">Fusarium culmorum</name>
    <dbReference type="NCBI Taxonomy" id="5516"/>
    <lineage>
        <taxon>Eukaryota</taxon>
        <taxon>Fungi</taxon>
        <taxon>Dikarya</taxon>
        <taxon>Ascomycota</taxon>
        <taxon>Pezizomycotina</taxon>
        <taxon>Sordariomycetes</taxon>
        <taxon>Hypocreomycetidae</taxon>
        <taxon>Hypocreales</taxon>
        <taxon>Nectriaceae</taxon>
        <taxon>Fusarium</taxon>
    </lineage>
</organism>
<dbReference type="EMBL" id="PVEM01000012">
    <property type="protein sequence ID" value="PTD03891.1"/>
    <property type="molecule type" value="Genomic_DNA"/>
</dbReference>
<dbReference type="Proteomes" id="UP000663297">
    <property type="component" value="Chromosome 2"/>
</dbReference>
<evidence type="ECO:0000313" key="2">
    <source>
        <dbReference type="EMBL" id="QPC61898.1"/>
    </source>
</evidence>
<sequence length="114" mass="12785">MAEESKTCPSFDSRMICKSRAKDSCCATAGSSFFHNAMNNTQLDEEGQPGKVIMRAIHWPVRRSTLLAHTQDWLILHVHSRDKIIQSPGAQGSRLKAQVAASKWWPHVSYNHAP</sequence>
<reference evidence="2" key="2">
    <citation type="submission" date="2020-11" db="EMBL/GenBank/DDBJ databases">
        <title>The chromosome-scale genome resource for two endophytic Fusarium species: F. culmorum and F. pseudograminearum.</title>
        <authorList>
            <person name="Yuan Z."/>
        </authorList>
    </citation>
    <scope>NUCLEOTIDE SEQUENCE</scope>
    <source>
        <strain evidence="2">Class2-1B</strain>
    </source>
</reference>
<dbReference type="OrthoDB" id="10458166at2759"/>
<dbReference type="OMA" id="RMICKSR"/>
<protein>
    <submittedName>
        <fullName evidence="1">Uncharacterized protein</fullName>
    </submittedName>
</protein>
<dbReference type="EMBL" id="CP064748">
    <property type="protein sequence ID" value="QPC61898.1"/>
    <property type="molecule type" value="Genomic_DNA"/>
</dbReference>
<dbReference type="AlphaFoldDB" id="A0A2T4GK28"/>
<reference evidence="1 3" key="1">
    <citation type="submission" date="2018-02" db="EMBL/GenBank/DDBJ databases">
        <title>Fusarium culmorum secondary metabolites in fungal-bacterial-plant interactions.</title>
        <authorList>
            <person name="Schmidt R."/>
        </authorList>
    </citation>
    <scope>NUCLEOTIDE SEQUENCE [LARGE SCALE GENOMIC DNA]</scope>
    <source>
        <strain evidence="1 3">PV</strain>
    </source>
</reference>
<accession>A0A2T4GK28</accession>